<dbReference type="Gene3D" id="3.30.519.10">
    <property type="entry name" value="Guanine Nucleotide Dissociation Inhibitor, domain 2"/>
    <property type="match status" value="1"/>
</dbReference>
<protein>
    <recommendedName>
        <fullName evidence="5">Rab proteins geranylgeranyltransferase component A</fullName>
    </recommendedName>
</protein>
<dbReference type="GO" id="GO:0007264">
    <property type="term" value="P:small GTPase-mediated signal transduction"/>
    <property type="evidence" value="ECO:0007669"/>
    <property type="project" value="UniProtKB-UniRule"/>
</dbReference>
<proteinExistence type="inferred from homology"/>
<evidence type="ECO:0000256" key="4">
    <source>
        <dbReference type="ARBA" id="ARBA00022490"/>
    </source>
</evidence>
<comment type="similarity">
    <text evidence="2 5">Belongs to the Rab GDI family.</text>
</comment>
<comment type="caution">
    <text evidence="6">The sequence shown here is derived from an EMBL/GenBank/DDBJ whole genome shotgun (WGS) entry which is preliminary data.</text>
</comment>
<dbReference type="PRINTS" id="PR00891">
    <property type="entry name" value="RABGDIREP"/>
</dbReference>
<evidence type="ECO:0000256" key="5">
    <source>
        <dbReference type="PIRNR" id="PIRNR016550"/>
    </source>
</evidence>
<evidence type="ECO:0000313" key="7">
    <source>
        <dbReference type="Proteomes" id="UP000295192"/>
    </source>
</evidence>
<dbReference type="PANTHER" id="PTHR11787:SF4">
    <property type="entry name" value="CHM, RAB ESCORT PROTEIN 1"/>
    <property type="match status" value="1"/>
</dbReference>
<dbReference type="GO" id="GO:0005634">
    <property type="term" value="C:nucleus"/>
    <property type="evidence" value="ECO:0007669"/>
    <property type="project" value="TreeGrafter"/>
</dbReference>
<reference evidence="6 7" key="1">
    <citation type="journal article" date="2019" name="J. Hered.">
        <title>An Improved Genome Assembly for Drosophila navojoa, the Basal Species in the mojavensis Cluster.</title>
        <authorList>
            <person name="Vanderlinde T."/>
            <person name="Dupim E.G."/>
            <person name="Nazario-Yepiz N.O."/>
            <person name="Carvalho A.B."/>
        </authorList>
    </citation>
    <scope>NUCLEOTIDE SEQUENCE [LARGE SCALE GENOMIC DNA]</scope>
    <source>
        <strain evidence="6">Navoj_Jal97</strain>
        <tissue evidence="6">Whole organism</tissue>
    </source>
</reference>
<comment type="subcellular location">
    <subcellularLocation>
        <location evidence="1 5">Cytoplasm</location>
    </subcellularLocation>
</comment>
<evidence type="ECO:0000313" key="6">
    <source>
        <dbReference type="EMBL" id="TDG50915.1"/>
    </source>
</evidence>
<dbReference type="KEGG" id="dnv:108654663"/>
<dbReference type="PIRSF" id="PIRSF016550">
    <property type="entry name" value="Rab_ger_ger_transf_A_euk"/>
    <property type="match status" value="1"/>
</dbReference>
<evidence type="ECO:0000256" key="3">
    <source>
        <dbReference type="ARBA" id="ARBA00022468"/>
    </source>
</evidence>
<dbReference type="GO" id="GO:0005829">
    <property type="term" value="C:cytosol"/>
    <property type="evidence" value="ECO:0007669"/>
    <property type="project" value="TreeGrafter"/>
</dbReference>
<keyword evidence="7" id="KW-1185">Reference proteome</keyword>
<dbReference type="Proteomes" id="UP000295192">
    <property type="component" value="Unassembled WGS sequence"/>
</dbReference>
<dbReference type="AlphaFoldDB" id="A0A484BSS9"/>
<comment type="function">
    <text evidence="5">Substrate-binding subunit (component A) of the Rab geranylgeranyltransferase (GGTase) complex. Binds unprenylated Rab proteins and presents the substrate peptide to the catalytic component B. The component A is thought to be regenerated by transferring its prenylated Rab back to the donor membrane.</text>
</comment>
<keyword evidence="4 5" id="KW-0963">Cytoplasm</keyword>
<dbReference type="STRING" id="7232.A0A484BSS9"/>
<dbReference type="FunFam" id="1.10.405.10:FF:000003">
    <property type="entry name" value="Rab proteins geranylgeranyltransferase component A"/>
    <property type="match status" value="1"/>
</dbReference>
<dbReference type="Gene3D" id="3.50.50.60">
    <property type="entry name" value="FAD/NAD(P)-binding domain"/>
    <property type="match status" value="1"/>
</dbReference>
<keyword evidence="3 5" id="KW-0343">GTPase activation</keyword>
<dbReference type="InterPro" id="IPR036188">
    <property type="entry name" value="FAD/NAD-bd_sf"/>
</dbReference>
<sequence>MSDDLPEEFDLIVIGTGFAESCIAAAASRIGKTVLHIDSNDYYGDVWSSFSLEAFNKLLEQPSSSVRNGSYTWHNATEQHEQEQGQDQQATIWTRESLLEKSRRFSLDLSPRVAYCAGSLVQLLIKSNICRYAEFRSLDHVCMLFNKELVSVPCSRSDVFNTKTLTMVEKRLLMKFLTACNDYGEDKCNEDSLAFRGRTFLEYLQAQRVTEKISNCVMQAIAMCDASTSFETGMERTQRFLGSLGRYGNTPFLFPMYGCGELPQCFCRLCAVYGGIYCLKRSVEDINWTESELLVSSAGKTLRAKHLVSAPSQLPATLATHFGDSEPRLSRGLFITSKPLGSEELNKGGGGVNFLRLLTTNGEREACLIQLSHYSGACPEGLYILHLTTPAISANPAGDLADFVGQLFEPNASQILYSAYFTIAAPAAESIANAATPIYCTAGPVYEQDYDAAIENARHIFSQLYANEDFLPRAPDPEEIVVDGEDPSALNEHSLPEDLRAQLQDLEQAAQQMDITE</sequence>
<evidence type="ECO:0000256" key="1">
    <source>
        <dbReference type="ARBA" id="ARBA00004496"/>
    </source>
</evidence>
<dbReference type="OMA" id="LMKFLTA"/>
<dbReference type="OrthoDB" id="1923006at2759"/>
<dbReference type="InterPro" id="IPR001738">
    <property type="entry name" value="Rab_escort"/>
</dbReference>
<dbReference type="GO" id="GO:0016192">
    <property type="term" value="P:vesicle-mediated transport"/>
    <property type="evidence" value="ECO:0007669"/>
    <property type="project" value="TreeGrafter"/>
</dbReference>
<dbReference type="Gene3D" id="1.10.405.10">
    <property type="entry name" value="Guanine Nucleotide Dissociation Inhibitor, domain 1"/>
    <property type="match status" value="1"/>
</dbReference>
<gene>
    <name evidence="6" type="ORF">AWZ03_002570</name>
</gene>
<dbReference type="EMBL" id="LSRL02000012">
    <property type="protein sequence ID" value="TDG50915.1"/>
    <property type="molecule type" value="Genomic_DNA"/>
</dbReference>
<dbReference type="SUPFAM" id="SSF54373">
    <property type="entry name" value="FAD-linked reductases, C-terminal domain"/>
    <property type="match status" value="1"/>
</dbReference>
<dbReference type="InterPro" id="IPR018203">
    <property type="entry name" value="GDP_dissociation_inhibitor"/>
</dbReference>
<dbReference type="SUPFAM" id="SSF51905">
    <property type="entry name" value="FAD/NAD(P)-binding domain"/>
    <property type="match status" value="1"/>
</dbReference>
<name>A0A484BSS9_DRONA</name>
<accession>A0A484BSS9</accession>
<dbReference type="GO" id="GO:0006886">
    <property type="term" value="P:intracellular protein transport"/>
    <property type="evidence" value="ECO:0007669"/>
    <property type="project" value="InterPro"/>
</dbReference>
<dbReference type="PRINTS" id="PR00893">
    <property type="entry name" value="RABESCORT"/>
</dbReference>
<organism evidence="6 7">
    <name type="scientific">Drosophila navojoa</name>
    <name type="common">Fruit fly</name>
    <dbReference type="NCBI Taxonomy" id="7232"/>
    <lineage>
        <taxon>Eukaryota</taxon>
        <taxon>Metazoa</taxon>
        <taxon>Ecdysozoa</taxon>
        <taxon>Arthropoda</taxon>
        <taxon>Hexapoda</taxon>
        <taxon>Insecta</taxon>
        <taxon>Pterygota</taxon>
        <taxon>Neoptera</taxon>
        <taxon>Endopterygota</taxon>
        <taxon>Diptera</taxon>
        <taxon>Brachycera</taxon>
        <taxon>Muscomorpha</taxon>
        <taxon>Ephydroidea</taxon>
        <taxon>Drosophilidae</taxon>
        <taxon>Drosophila</taxon>
    </lineage>
</organism>
<dbReference type="GO" id="GO:0005968">
    <property type="term" value="C:Rab-protein geranylgeranyltransferase complex"/>
    <property type="evidence" value="ECO:0007669"/>
    <property type="project" value="UniProtKB-UniRule"/>
</dbReference>
<dbReference type="GO" id="GO:0005096">
    <property type="term" value="F:GTPase activator activity"/>
    <property type="evidence" value="ECO:0007669"/>
    <property type="project" value="UniProtKB-UniRule"/>
</dbReference>
<dbReference type="GO" id="GO:0005092">
    <property type="term" value="F:GDP-dissociation inhibitor activity"/>
    <property type="evidence" value="ECO:0007669"/>
    <property type="project" value="InterPro"/>
</dbReference>
<evidence type="ECO:0000256" key="2">
    <source>
        <dbReference type="ARBA" id="ARBA00005593"/>
    </source>
</evidence>
<dbReference type="Pfam" id="PF00996">
    <property type="entry name" value="GDI"/>
    <property type="match status" value="2"/>
</dbReference>
<dbReference type="PANTHER" id="PTHR11787">
    <property type="entry name" value="RAB GDP-DISSOCIATION INHIBITOR"/>
    <property type="match status" value="1"/>
</dbReference>